<sequence length="81" mass="9049">MLNPVEYHLVGLSGSIHMQVRVLHKSHRCFLSATLAIGNRIGGQKKSDWPFTPSELQSLPVDVLRLYPSSVHYVHTAGEQL</sequence>
<dbReference type="AlphaFoldDB" id="A0A4Z2H7P5"/>
<accession>A0A4Z2H7P5</accession>
<reference evidence="1 2" key="1">
    <citation type="submission" date="2019-03" db="EMBL/GenBank/DDBJ databases">
        <title>First draft genome of Liparis tanakae, snailfish: a comprehensive survey of snailfish specific genes.</title>
        <authorList>
            <person name="Kim W."/>
            <person name="Song I."/>
            <person name="Jeong J.-H."/>
            <person name="Kim D."/>
            <person name="Kim S."/>
            <person name="Ryu S."/>
            <person name="Song J.Y."/>
            <person name="Lee S.K."/>
        </authorList>
    </citation>
    <scope>NUCLEOTIDE SEQUENCE [LARGE SCALE GENOMIC DNA]</scope>
    <source>
        <tissue evidence="1">Muscle</tissue>
    </source>
</reference>
<evidence type="ECO:0000313" key="1">
    <source>
        <dbReference type="EMBL" id="TNN60854.1"/>
    </source>
</evidence>
<dbReference type="Proteomes" id="UP000314294">
    <property type="component" value="Unassembled WGS sequence"/>
</dbReference>
<keyword evidence="2" id="KW-1185">Reference proteome</keyword>
<organism evidence="1 2">
    <name type="scientific">Liparis tanakae</name>
    <name type="common">Tanaka's snailfish</name>
    <dbReference type="NCBI Taxonomy" id="230148"/>
    <lineage>
        <taxon>Eukaryota</taxon>
        <taxon>Metazoa</taxon>
        <taxon>Chordata</taxon>
        <taxon>Craniata</taxon>
        <taxon>Vertebrata</taxon>
        <taxon>Euteleostomi</taxon>
        <taxon>Actinopterygii</taxon>
        <taxon>Neopterygii</taxon>
        <taxon>Teleostei</taxon>
        <taxon>Neoteleostei</taxon>
        <taxon>Acanthomorphata</taxon>
        <taxon>Eupercaria</taxon>
        <taxon>Perciformes</taxon>
        <taxon>Cottioidei</taxon>
        <taxon>Cottales</taxon>
        <taxon>Liparidae</taxon>
        <taxon>Liparis</taxon>
    </lineage>
</organism>
<dbReference type="EMBL" id="SRLO01000326">
    <property type="protein sequence ID" value="TNN60854.1"/>
    <property type="molecule type" value="Genomic_DNA"/>
</dbReference>
<evidence type="ECO:0000313" key="2">
    <source>
        <dbReference type="Proteomes" id="UP000314294"/>
    </source>
</evidence>
<name>A0A4Z2H7P5_9TELE</name>
<protein>
    <submittedName>
        <fullName evidence="1">Uncharacterized protein</fullName>
    </submittedName>
</protein>
<proteinExistence type="predicted"/>
<gene>
    <name evidence="1" type="ORF">EYF80_028951</name>
</gene>
<comment type="caution">
    <text evidence="1">The sequence shown here is derived from an EMBL/GenBank/DDBJ whole genome shotgun (WGS) entry which is preliminary data.</text>
</comment>